<dbReference type="SUPFAM" id="SSF50118">
    <property type="entry name" value="Cell growth inhibitor/plasmid maintenance toxic component"/>
    <property type="match status" value="1"/>
</dbReference>
<protein>
    <submittedName>
        <fullName evidence="1">Type II toxin-antitoxin system PemK/MazF family toxin</fullName>
    </submittedName>
</protein>
<reference evidence="1 2" key="1">
    <citation type="submission" date="2022-10" db="EMBL/GenBank/DDBJ databases">
        <title>Luteolibacter arcticus strain CCTCC AB 2014275, whole genome shotgun sequencing project.</title>
        <authorList>
            <person name="Zhao G."/>
            <person name="Shen L."/>
        </authorList>
    </citation>
    <scope>NUCLEOTIDE SEQUENCE [LARGE SCALE GENOMIC DNA]</scope>
    <source>
        <strain evidence="1 2">CCTCC AB 2014275</strain>
    </source>
</reference>
<organism evidence="1 2">
    <name type="scientific">Luteolibacter arcticus</name>
    <dbReference type="NCBI Taxonomy" id="1581411"/>
    <lineage>
        <taxon>Bacteria</taxon>
        <taxon>Pseudomonadati</taxon>
        <taxon>Verrucomicrobiota</taxon>
        <taxon>Verrucomicrobiia</taxon>
        <taxon>Verrucomicrobiales</taxon>
        <taxon>Verrucomicrobiaceae</taxon>
        <taxon>Luteolibacter</taxon>
    </lineage>
</organism>
<sequence length="101" mass="11251">MNRGEVWLADLGYAGKVRPVPILSVAPGDEDRALVTYVIRTTSVRGTAYEVPHTARGMKPGAFDVQGLGTTDFRRFMRPLGSVDAETMKRIEERVRAWLCL</sequence>
<comment type="caution">
    <text evidence="1">The sequence shown here is derived from an EMBL/GenBank/DDBJ whole genome shotgun (WGS) entry which is preliminary data.</text>
</comment>
<name>A0ABT3GPB4_9BACT</name>
<dbReference type="Pfam" id="PF02452">
    <property type="entry name" value="PemK_toxin"/>
    <property type="match status" value="1"/>
</dbReference>
<dbReference type="RefSeq" id="WP_264489479.1">
    <property type="nucleotide sequence ID" value="NZ_JAPDDT010000014.1"/>
</dbReference>
<accession>A0ABT3GPB4</accession>
<gene>
    <name evidence="1" type="ORF">OKA05_22615</name>
</gene>
<dbReference type="InterPro" id="IPR003477">
    <property type="entry name" value="PemK-like"/>
</dbReference>
<dbReference type="InterPro" id="IPR011067">
    <property type="entry name" value="Plasmid_toxin/cell-grow_inhib"/>
</dbReference>
<evidence type="ECO:0000313" key="1">
    <source>
        <dbReference type="EMBL" id="MCW1925371.1"/>
    </source>
</evidence>
<keyword evidence="2" id="KW-1185">Reference proteome</keyword>
<dbReference type="EMBL" id="JAPDDT010000014">
    <property type="protein sequence ID" value="MCW1925371.1"/>
    <property type="molecule type" value="Genomic_DNA"/>
</dbReference>
<dbReference type="Gene3D" id="2.30.30.110">
    <property type="match status" value="1"/>
</dbReference>
<proteinExistence type="predicted"/>
<evidence type="ECO:0000313" key="2">
    <source>
        <dbReference type="Proteomes" id="UP001320876"/>
    </source>
</evidence>
<dbReference type="Proteomes" id="UP001320876">
    <property type="component" value="Unassembled WGS sequence"/>
</dbReference>